<evidence type="ECO:0000256" key="1">
    <source>
        <dbReference type="ARBA" id="ARBA00022598"/>
    </source>
</evidence>
<accession>A0A8J2ZI38</accession>
<dbReference type="SUPFAM" id="SSF52440">
    <property type="entry name" value="PreATP-grasp domain"/>
    <property type="match status" value="1"/>
</dbReference>
<keyword evidence="8" id="KW-1185">Reference proteome</keyword>
<feature type="domain" description="Glutathionylspermidine synthase pre-ATP-grasp-like" evidence="6">
    <location>
        <begin position="38"/>
        <end position="428"/>
    </location>
</feature>
<dbReference type="Pfam" id="PF03738">
    <property type="entry name" value="GSP_synth"/>
    <property type="match status" value="1"/>
</dbReference>
<dbReference type="GO" id="GO:0005524">
    <property type="term" value="F:ATP binding"/>
    <property type="evidence" value="ECO:0007669"/>
    <property type="project" value="UniProtKB-KW"/>
</dbReference>
<dbReference type="Proteomes" id="UP000617145">
    <property type="component" value="Unassembled WGS sequence"/>
</dbReference>
<keyword evidence="4" id="KW-0067">ATP-binding</keyword>
<gene>
    <name evidence="7" type="ORF">GCM10011415_11330</name>
</gene>
<reference evidence="7" key="2">
    <citation type="submission" date="2020-09" db="EMBL/GenBank/DDBJ databases">
        <authorList>
            <person name="Sun Q."/>
            <person name="Zhou Y."/>
        </authorList>
    </citation>
    <scope>NUCLEOTIDE SEQUENCE</scope>
    <source>
        <strain evidence="7">CGMCC 1.15762</strain>
    </source>
</reference>
<evidence type="ECO:0000256" key="5">
    <source>
        <dbReference type="ARBA" id="ARBA00022842"/>
    </source>
</evidence>
<keyword evidence="2" id="KW-0479">Metal-binding</keyword>
<dbReference type="AlphaFoldDB" id="A0A8J2ZI38"/>
<evidence type="ECO:0000313" key="7">
    <source>
        <dbReference type="EMBL" id="GGG66270.1"/>
    </source>
</evidence>
<dbReference type="GO" id="GO:0046872">
    <property type="term" value="F:metal ion binding"/>
    <property type="evidence" value="ECO:0007669"/>
    <property type="project" value="UniProtKB-KW"/>
</dbReference>
<name>A0A8J2ZI38_9RHOB</name>
<sequence length="430" mass="47942">MGEMRPLRLVAGPVNAYMRRDYSGADMQKIPLAERPHWRNHAKEVGFTFADMHGEPYWDESSAYEFTLEQIEEDIEDPSTALHGMCREAVAEIIASQELMEKLSIPEAHRDLVANSWRQNDPEIYGRFDLAYDGRGPAKLLEYNADTPTSLYESAAFQWQWLEDQLEAGVIADGSDQFNGIHEALVARFAALFEPDSDLHFTAVGGNPEDYGTVEAMGWAAREAGLGAHYCDLDKIALSDDGQFLDDEDRRIAVLFKLYPWEDLLRDDYAAHIEGSGCLFLEPAWKALLSNKGLLPVLWQMFEGHPNLLPAFFESDLAEARGGSGPHAAALSRAESQLAAGHVLKPILSREGASVSIHEHGKLVEQSTNTEYSDHPRIVQAYAPLPEFDGSRPVIGSWIVGQACAGIGIREDRSRITQDLSRFKPHYIRA</sequence>
<evidence type="ECO:0000259" key="6">
    <source>
        <dbReference type="Pfam" id="PF03738"/>
    </source>
</evidence>
<evidence type="ECO:0000256" key="4">
    <source>
        <dbReference type="ARBA" id="ARBA00022840"/>
    </source>
</evidence>
<keyword evidence="1" id="KW-0436">Ligase</keyword>
<evidence type="ECO:0000313" key="8">
    <source>
        <dbReference type="Proteomes" id="UP000617145"/>
    </source>
</evidence>
<dbReference type="GO" id="GO:0016874">
    <property type="term" value="F:ligase activity"/>
    <property type="evidence" value="ECO:0007669"/>
    <property type="project" value="UniProtKB-KW"/>
</dbReference>
<reference evidence="7" key="1">
    <citation type="journal article" date="2014" name="Int. J. Syst. Evol. Microbiol.">
        <title>Complete genome sequence of Corynebacterium casei LMG S-19264T (=DSM 44701T), isolated from a smear-ripened cheese.</title>
        <authorList>
            <consortium name="US DOE Joint Genome Institute (JGI-PGF)"/>
            <person name="Walter F."/>
            <person name="Albersmeier A."/>
            <person name="Kalinowski J."/>
            <person name="Ruckert C."/>
        </authorList>
    </citation>
    <scope>NUCLEOTIDE SEQUENCE</scope>
    <source>
        <strain evidence="7">CGMCC 1.15762</strain>
    </source>
</reference>
<keyword evidence="5" id="KW-0460">Magnesium</keyword>
<dbReference type="InterPro" id="IPR016185">
    <property type="entry name" value="PreATP-grasp_dom_sf"/>
</dbReference>
<dbReference type="SUPFAM" id="SSF56059">
    <property type="entry name" value="Glutathione synthetase ATP-binding domain-like"/>
    <property type="match status" value="1"/>
</dbReference>
<proteinExistence type="predicted"/>
<evidence type="ECO:0000256" key="3">
    <source>
        <dbReference type="ARBA" id="ARBA00022741"/>
    </source>
</evidence>
<dbReference type="EMBL" id="BMJV01000001">
    <property type="protein sequence ID" value="GGG66270.1"/>
    <property type="molecule type" value="Genomic_DNA"/>
</dbReference>
<evidence type="ECO:0000256" key="2">
    <source>
        <dbReference type="ARBA" id="ARBA00022723"/>
    </source>
</evidence>
<keyword evidence="3" id="KW-0547">Nucleotide-binding</keyword>
<organism evidence="7 8">
    <name type="scientific">Salipiger pallidus</name>
    <dbReference type="NCBI Taxonomy" id="1775170"/>
    <lineage>
        <taxon>Bacteria</taxon>
        <taxon>Pseudomonadati</taxon>
        <taxon>Pseudomonadota</taxon>
        <taxon>Alphaproteobacteria</taxon>
        <taxon>Rhodobacterales</taxon>
        <taxon>Roseobacteraceae</taxon>
        <taxon>Salipiger</taxon>
    </lineage>
</organism>
<comment type="caution">
    <text evidence="7">The sequence shown here is derived from an EMBL/GenBank/DDBJ whole genome shotgun (WGS) entry which is preliminary data.</text>
</comment>
<dbReference type="Gene3D" id="3.30.1490.330">
    <property type="match status" value="1"/>
</dbReference>
<protein>
    <submittedName>
        <fullName evidence="7">Glutathionylspermidine synthase</fullName>
    </submittedName>
</protein>
<dbReference type="InterPro" id="IPR005494">
    <property type="entry name" value="GSPS_pre-ATP-grasp-like_dom"/>
</dbReference>